<organism evidence="2 3">
    <name type="scientific">Ceratopteris richardii</name>
    <name type="common">Triangle waterfern</name>
    <dbReference type="NCBI Taxonomy" id="49495"/>
    <lineage>
        <taxon>Eukaryota</taxon>
        <taxon>Viridiplantae</taxon>
        <taxon>Streptophyta</taxon>
        <taxon>Embryophyta</taxon>
        <taxon>Tracheophyta</taxon>
        <taxon>Polypodiopsida</taxon>
        <taxon>Polypodiidae</taxon>
        <taxon>Polypodiales</taxon>
        <taxon>Pteridineae</taxon>
        <taxon>Pteridaceae</taxon>
        <taxon>Parkerioideae</taxon>
        <taxon>Ceratopteris</taxon>
    </lineage>
</organism>
<evidence type="ECO:0000256" key="1">
    <source>
        <dbReference type="SAM" id="Coils"/>
    </source>
</evidence>
<feature type="coiled-coil region" evidence="1">
    <location>
        <begin position="61"/>
        <end position="91"/>
    </location>
</feature>
<comment type="caution">
    <text evidence="2">The sequence shown here is derived from an EMBL/GenBank/DDBJ whole genome shotgun (WGS) entry which is preliminary data.</text>
</comment>
<name>A0A8T2T4R1_CERRI</name>
<dbReference type="Proteomes" id="UP000825935">
    <property type="component" value="Chromosome 15"/>
</dbReference>
<keyword evidence="3" id="KW-1185">Reference proteome</keyword>
<reference evidence="2" key="1">
    <citation type="submission" date="2021-08" db="EMBL/GenBank/DDBJ databases">
        <title>WGS assembly of Ceratopteris richardii.</title>
        <authorList>
            <person name="Marchant D.B."/>
            <person name="Chen G."/>
            <person name="Jenkins J."/>
            <person name="Shu S."/>
            <person name="Leebens-Mack J."/>
            <person name="Grimwood J."/>
            <person name="Schmutz J."/>
            <person name="Soltis P."/>
            <person name="Soltis D."/>
            <person name="Chen Z.-H."/>
        </authorList>
    </citation>
    <scope>NUCLEOTIDE SEQUENCE</scope>
    <source>
        <strain evidence="2">Whitten #5841</strain>
        <tissue evidence="2">Leaf</tissue>
    </source>
</reference>
<evidence type="ECO:0000313" key="3">
    <source>
        <dbReference type="Proteomes" id="UP000825935"/>
    </source>
</evidence>
<evidence type="ECO:0000313" key="2">
    <source>
        <dbReference type="EMBL" id="KAH7404866.1"/>
    </source>
</evidence>
<feature type="coiled-coil region" evidence="1">
    <location>
        <begin position="122"/>
        <end position="156"/>
    </location>
</feature>
<gene>
    <name evidence="2" type="ORF">KP509_15G047800</name>
</gene>
<accession>A0A8T2T4R1</accession>
<proteinExistence type="predicted"/>
<dbReference type="EMBL" id="CM035420">
    <property type="protein sequence ID" value="KAH7404866.1"/>
    <property type="molecule type" value="Genomic_DNA"/>
</dbReference>
<dbReference type="AlphaFoldDB" id="A0A8T2T4R1"/>
<dbReference type="OMA" id="APRQSIM"/>
<keyword evidence="1" id="KW-0175">Coiled coil</keyword>
<protein>
    <submittedName>
        <fullName evidence="2">Uncharacterized protein</fullName>
    </submittedName>
</protein>
<dbReference type="OrthoDB" id="1871858at2759"/>
<sequence length="167" mass="20157">MLNVRQSIINRRTKAPTITNNESMEAEFQKEMGSLRKKQMHYAWKEAEVRQSVSPRRAETMRRQEELRAAMEEQLKAREAARQQNIEEERTFDRYNQCLGSYCGPHSREEEVLRQQHRKDYLKGLMDENIRLSTLKKQLQEKEKELEVEMDRIRASTPCTWNRRHYL</sequence>